<gene>
    <name evidence="3" type="ordered locus">Rumal_2027</name>
</gene>
<keyword evidence="1" id="KW-0732">Signal</keyword>
<dbReference type="AlphaFoldDB" id="E6UAX3"/>
<dbReference type="InterPro" id="IPR014867">
    <property type="entry name" value="Spore_coat_CotH_CotH2/3/7"/>
</dbReference>
<sequence length="675" mass="76275">MFIKNRIALFTAIVCLLSLCGCSDNKKTDNKIVKNNSVSADSEYDENISEVSFSLESGFYESEQQLELSVKDKDVTIRYTTDGSVPNASSEVYTDAISLTDRRNDFSMLAEQTEITASHDYSAPMSVTKGNVIRAAAFKDDGTHGAVTSHTFFVGIDREKNYSDVPVISLMMDPADLFDHDSGIYVLGKIHDDWLKEDPSNASVDVWKQEANYTQRGKEWERPVYAEYILSDGSIGFTQDLGIRIMGAASRNEHQKSFRLTARKDYGDKNINYELIPDNTRSDRQGNVDKYKSFVLRNGGNDCNFAKFRDPLLQSMVMDKSFETIQSTPVVAFIDGEYWGMYTLTEDYSDNYISDNYDIDNKNVVILKVGEIEEGTEDDIKLYSDMYDFITGNDMSDEANYTKACDMLDIRSFSDYMAFNIYIGNEDSIIQGNNWRMWRVRNADNATAVSDGKWRMMTYDTDYSSGIYVNGENFDDNFIKKAIDGTKTFKDLEQPPADIFRSLLDNEEFKQMFILSLCDMRNISFEKSKVDAAYDEMLNAYAPLVKDTFIRFGPDYAREGFGWNADAFKKFLDGRYSVFITHITDVFKPGEKATVTIKSTDSNKGGVILNTTALDLSDKDFKGDYYKAYPITVTADPSAGKFVKWESSGCTLSDSKAETTAVTIDGDCEITAVYE</sequence>
<evidence type="ECO:0000313" key="4">
    <source>
        <dbReference type="Proteomes" id="UP000006919"/>
    </source>
</evidence>
<evidence type="ECO:0000259" key="2">
    <source>
        <dbReference type="Pfam" id="PF13290"/>
    </source>
</evidence>
<evidence type="ECO:0000256" key="1">
    <source>
        <dbReference type="SAM" id="SignalP"/>
    </source>
</evidence>
<dbReference type="HOGENOM" id="CLU_008731_0_0_9"/>
<keyword evidence="3" id="KW-0167">Capsid protein</keyword>
<feature type="domain" description="GH29D-like beta-sandwich" evidence="2">
    <location>
        <begin position="56"/>
        <end position="101"/>
    </location>
</feature>
<protein>
    <submittedName>
        <fullName evidence="3">Spore coat protein CotH</fullName>
    </submittedName>
</protein>
<dbReference type="PROSITE" id="PS51257">
    <property type="entry name" value="PROKAR_LIPOPROTEIN"/>
    <property type="match status" value="1"/>
</dbReference>
<accession>E6UAX3</accession>
<name>E6UAX3_RUMA7</name>
<dbReference type="OrthoDB" id="9806464at2"/>
<dbReference type="eggNOG" id="COG5337">
    <property type="taxonomic scope" value="Bacteria"/>
</dbReference>
<evidence type="ECO:0000313" key="3">
    <source>
        <dbReference type="EMBL" id="ADU22519.1"/>
    </source>
</evidence>
<feature type="signal peptide" evidence="1">
    <location>
        <begin position="1"/>
        <end position="23"/>
    </location>
</feature>
<dbReference type="EMBL" id="CP002403">
    <property type="protein sequence ID" value="ADU22519.1"/>
    <property type="molecule type" value="Genomic_DNA"/>
</dbReference>
<dbReference type="STRING" id="697329.Rumal_2027"/>
<keyword evidence="3" id="KW-0946">Virion</keyword>
<dbReference type="Pfam" id="PF08757">
    <property type="entry name" value="CotH"/>
    <property type="match status" value="1"/>
</dbReference>
<proteinExistence type="predicted"/>
<organism evidence="3 4">
    <name type="scientific">Ruminococcus albus (strain ATCC 27210 / DSM 20455 / JCM 14654 / NCDO 2250 / 7)</name>
    <dbReference type="NCBI Taxonomy" id="697329"/>
    <lineage>
        <taxon>Bacteria</taxon>
        <taxon>Bacillati</taxon>
        <taxon>Bacillota</taxon>
        <taxon>Clostridia</taxon>
        <taxon>Eubacteriales</taxon>
        <taxon>Oscillospiraceae</taxon>
        <taxon>Ruminococcus</taxon>
    </lineage>
</organism>
<dbReference type="InterPro" id="IPR059177">
    <property type="entry name" value="GH29D-like_dom"/>
</dbReference>
<reference evidence="3 4" key="1">
    <citation type="journal article" date="2011" name="J. Bacteriol.">
        <title>Complete genome of the cellulolytic ruminal bacterium Ruminococcus albus 7.</title>
        <authorList>
            <person name="Suen G."/>
            <person name="Stevenson D.M."/>
            <person name="Bruce D.C."/>
            <person name="Chertkov O."/>
            <person name="Copeland A."/>
            <person name="Cheng J.F."/>
            <person name="Detter C."/>
            <person name="Detter J.C."/>
            <person name="Goodwin L.A."/>
            <person name="Han C.S."/>
            <person name="Hauser L.J."/>
            <person name="Ivanova N.N."/>
            <person name="Kyrpides N.C."/>
            <person name="Land M.L."/>
            <person name="Lapidus A."/>
            <person name="Lucas S."/>
            <person name="Ovchinnikova G."/>
            <person name="Pitluck S."/>
            <person name="Tapia R."/>
            <person name="Woyke T."/>
            <person name="Boyum J."/>
            <person name="Mead D."/>
            <person name="Weimer P.J."/>
        </authorList>
    </citation>
    <scope>NUCLEOTIDE SEQUENCE [LARGE SCALE GENOMIC DNA]</scope>
    <source>
        <strain evidence="4">ATCC 27210 / DSM 20455 / JCM 14654 / NCDO 2250 / 7</strain>
    </source>
</reference>
<dbReference type="RefSeq" id="WP_013498679.1">
    <property type="nucleotide sequence ID" value="NC_014833.1"/>
</dbReference>
<dbReference type="Proteomes" id="UP000006919">
    <property type="component" value="Chromosome"/>
</dbReference>
<dbReference type="Pfam" id="PF13290">
    <property type="entry name" value="CHB_HEX_C_1"/>
    <property type="match status" value="1"/>
</dbReference>
<dbReference type="KEGG" id="ral:Rumal_2027"/>
<feature type="chain" id="PRO_5038506370" evidence="1">
    <location>
        <begin position="24"/>
        <end position="675"/>
    </location>
</feature>